<sequence length="441" mass="50875">QWDPNSLNITLADLELGERLNILNGVNEIWLEPREISPELLPVDRLTSELLPSPLRDWLLDISHRMQVPLDFPTGACVVVMSSIIGTRLSICPKKKDPWQVVPNLWGGLIQKPSQLKSPPVKEVLLPMKKLETEAFKKFEEDNFKFEKEIRVFEMKQKVCEERMKSALKKNKNTDFSAAQNDLDELESNPPKEPILRRYQTQDTTIEKLQDMLRENPQGIFIFRDELNGFLMKMKKDGHDEDEDFHIEGWAGDGSFTLDRIGRGTVRSELICESIFGTIQPTRIIPHIRQTKSDTKNSGFIQRFQIMLFPDSENWEYIDKSQNSAAARRAFNCFKEIANMDFRSLKGCITEVNKIPYMRFSEDAQELFIAWLHELQEKLCNPEISPIIREHFGKYRSLMPSLALQFHLIDIADGMSSGPVSLSAAQMAAAWCEYLESHARR</sequence>
<dbReference type="InterPro" id="IPR025048">
    <property type="entry name" value="DUF3987"/>
</dbReference>
<dbReference type="Pfam" id="PF13148">
    <property type="entry name" value="DUF3987"/>
    <property type="match status" value="1"/>
</dbReference>
<proteinExistence type="predicted"/>
<name>A0A382IL09_9ZZZZ</name>
<protein>
    <submittedName>
        <fullName evidence="1">Uncharacterized protein</fullName>
    </submittedName>
</protein>
<feature type="non-terminal residue" evidence="1">
    <location>
        <position position="441"/>
    </location>
</feature>
<reference evidence="1" key="1">
    <citation type="submission" date="2018-05" db="EMBL/GenBank/DDBJ databases">
        <authorList>
            <person name="Lanie J.A."/>
            <person name="Ng W.-L."/>
            <person name="Kazmierczak K.M."/>
            <person name="Andrzejewski T.M."/>
            <person name="Davidsen T.M."/>
            <person name="Wayne K.J."/>
            <person name="Tettelin H."/>
            <person name="Glass J.I."/>
            <person name="Rusch D."/>
            <person name="Podicherti R."/>
            <person name="Tsui H.-C.T."/>
            <person name="Winkler M.E."/>
        </authorList>
    </citation>
    <scope>NUCLEOTIDE SEQUENCE</scope>
</reference>
<evidence type="ECO:0000313" key="1">
    <source>
        <dbReference type="EMBL" id="SVC00454.1"/>
    </source>
</evidence>
<accession>A0A382IL09</accession>
<gene>
    <name evidence="1" type="ORF">METZ01_LOCUS253308</name>
</gene>
<feature type="non-terminal residue" evidence="1">
    <location>
        <position position="1"/>
    </location>
</feature>
<dbReference type="EMBL" id="UINC01068109">
    <property type="protein sequence ID" value="SVC00454.1"/>
    <property type="molecule type" value="Genomic_DNA"/>
</dbReference>
<dbReference type="AlphaFoldDB" id="A0A382IL09"/>
<organism evidence="1">
    <name type="scientific">marine metagenome</name>
    <dbReference type="NCBI Taxonomy" id="408172"/>
    <lineage>
        <taxon>unclassified sequences</taxon>
        <taxon>metagenomes</taxon>
        <taxon>ecological metagenomes</taxon>
    </lineage>
</organism>